<dbReference type="InterPro" id="IPR005549">
    <property type="entry name" value="Kinetochore_Nuf2_N"/>
</dbReference>
<evidence type="ECO:0000256" key="4">
    <source>
        <dbReference type="ARBA" id="ARBA00022454"/>
    </source>
</evidence>
<dbReference type="GO" id="GO:0051383">
    <property type="term" value="P:kinetochore organization"/>
    <property type="evidence" value="ECO:0000318"/>
    <property type="project" value="GO_Central"/>
</dbReference>
<evidence type="ECO:0000256" key="5">
    <source>
        <dbReference type="ARBA" id="ARBA00022618"/>
    </source>
</evidence>
<name>H3GUB6_PHYRM</name>
<dbReference type="EnsemblProtists" id="Phyra80805">
    <property type="protein sequence ID" value="Phyra80805"/>
    <property type="gene ID" value="Phyra80805"/>
</dbReference>
<dbReference type="RefSeq" id="XP_067746299.1">
    <property type="nucleotide sequence ID" value="XM_067891995.1"/>
</dbReference>
<feature type="domain" description="Kinetochore protein Nuf2 N-terminal" evidence="12">
    <location>
        <begin position="12"/>
        <end position="148"/>
    </location>
</feature>
<dbReference type="VEuPathDB" id="FungiDB:KRP22_10117"/>
<feature type="coiled-coil region" evidence="11">
    <location>
        <begin position="411"/>
        <end position="438"/>
    </location>
</feature>
<protein>
    <submittedName>
        <fullName evidence="14">Uncharacterized protein</fullName>
    </submittedName>
</protein>
<keyword evidence="6" id="KW-0498">Mitosis</keyword>
<keyword evidence="15" id="KW-1185">Reference proteome</keyword>
<dbReference type="PANTHER" id="PTHR48441:SF1">
    <property type="entry name" value="NT-3"/>
    <property type="match status" value="1"/>
</dbReference>
<dbReference type="AlphaFoldDB" id="H3GUB6"/>
<dbReference type="HOGENOM" id="CLU_025461_1_1_1"/>
<dbReference type="GO" id="GO:0031262">
    <property type="term" value="C:Ndc80 complex"/>
    <property type="evidence" value="ECO:0000318"/>
    <property type="project" value="GO_Central"/>
</dbReference>
<proteinExistence type="inferred from homology"/>
<sequence>MAGAASSAASVYSFPLLKPREIFGILREMNVPAPEDEIRACDAGAVRKVLEAFIESAMGVTREDMAQIAFPGLSTLSFPELHAESAPELTFYRSAQRLLAACGVDDFGLRDVLHPTPKRVRRQLSALINFTKFREERLAAFSEITSQTDELLQNKKPLQDGIAALQRELDELLQEQKEEEPERLQLQKDVDELGKEINELNRVQAVLRPKVFELEATRKKMEDGVNSAKFNKIEAESEIEHLQTQIITSPDRVKGELKSIAESLETAKDELLALEEKHNAVLGFVEVYERAEKELDRTFALLAEIDQEMKACKEAKHQVKDASARIRELQLRTAETITRRQRLEKMVELKRRELERYKADAQVKEAAASSALRSAREQLSKLEAVHYEVRQRITQNTDASRMVELQRQEDEAHYQKELKDLEQMYSRLQHAAEFYNSQVLQAIQASS</sequence>
<evidence type="ECO:0000256" key="7">
    <source>
        <dbReference type="ARBA" id="ARBA00023054"/>
    </source>
</evidence>
<evidence type="ECO:0000313" key="15">
    <source>
        <dbReference type="Proteomes" id="UP000005238"/>
    </source>
</evidence>
<evidence type="ECO:0000256" key="2">
    <source>
        <dbReference type="ARBA" id="ARBA00004584"/>
    </source>
</evidence>
<dbReference type="Pfam" id="PF18595">
    <property type="entry name" value="Nuf2_DHR10-like"/>
    <property type="match status" value="1"/>
</dbReference>
<dbReference type="OMA" id="YLKMEAH"/>
<dbReference type="GO" id="GO:0044877">
    <property type="term" value="F:protein-containing complex binding"/>
    <property type="evidence" value="ECO:0000318"/>
    <property type="project" value="GO_Central"/>
</dbReference>
<evidence type="ECO:0000259" key="12">
    <source>
        <dbReference type="Pfam" id="PF03800"/>
    </source>
</evidence>
<evidence type="ECO:0000256" key="8">
    <source>
        <dbReference type="ARBA" id="ARBA00023242"/>
    </source>
</evidence>
<feature type="domain" description="Nuf2 DHR10-like" evidence="13">
    <location>
        <begin position="262"/>
        <end position="377"/>
    </location>
</feature>
<comment type="subcellular location">
    <subcellularLocation>
        <location evidence="2">Chromosome</location>
        <location evidence="2">Centromere</location>
    </subcellularLocation>
    <subcellularLocation>
        <location evidence="1">Nucleus</location>
    </subcellularLocation>
</comment>
<keyword evidence="4" id="KW-0158">Chromosome</keyword>
<reference evidence="15" key="1">
    <citation type="journal article" date="2006" name="Science">
        <title>Phytophthora genome sequences uncover evolutionary origins and mechanisms of pathogenesis.</title>
        <authorList>
            <person name="Tyler B.M."/>
            <person name="Tripathy S."/>
            <person name="Zhang X."/>
            <person name="Dehal P."/>
            <person name="Jiang R.H."/>
            <person name="Aerts A."/>
            <person name="Arredondo F.D."/>
            <person name="Baxter L."/>
            <person name="Bensasson D."/>
            <person name="Beynon J.L."/>
            <person name="Chapman J."/>
            <person name="Damasceno C.M."/>
            <person name="Dorrance A.E."/>
            <person name="Dou D."/>
            <person name="Dickerman A.W."/>
            <person name="Dubchak I.L."/>
            <person name="Garbelotto M."/>
            <person name="Gijzen M."/>
            <person name="Gordon S.G."/>
            <person name="Govers F."/>
            <person name="Grunwald N.J."/>
            <person name="Huang W."/>
            <person name="Ivors K.L."/>
            <person name="Jones R.W."/>
            <person name="Kamoun S."/>
            <person name="Krampis K."/>
            <person name="Lamour K.H."/>
            <person name="Lee M.K."/>
            <person name="McDonald W.H."/>
            <person name="Medina M."/>
            <person name="Meijer H.J."/>
            <person name="Nordberg E.K."/>
            <person name="Maclean D.J."/>
            <person name="Ospina-Giraldo M.D."/>
            <person name="Morris P.F."/>
            <person name="Phuntumart V."/>
            <person name="Putnam N.H."/>
            <person name="Rash S."/>
            <person name="Rose J.K."/>
            <person name="Sakihama Y."/>
            <person name="Salamov A.A."/>
            <person name="Savidor A."/>
            <person name="Scheuring C.F."/>
            <person name="Smith B.M."/>
            <person name="Sobral B.W."/>
            <person name="Terry A."/>
            <person name="Torto-Alalibo T.A."/>
            <person name="Win J."/>
            <person name="Xu Z."/>
            <person name="Zhang H."/>
            <person name="Grigoriev I.V."/>
            <person name="Rokhsar D.S."/>
            <person name="Boore J.L."/>
        </authorList>
    </citation>
    <scope>NUCLEOTIDE SEQUENCE [LARGE SCALE GENOMIC DNA]</scope>
    <source>
        <strain evidence="15">Pr102</strain>
    </source>
</reference>
<dbReference type="GO" id="GO:0005634">
    <property type="term" value="C:nucleus"/>
    <property type="evidence" value="ECO:0007669"/>
    <property type="project" value="UniProtKB-SubCell"/>
</dbReference>
<dbReference type="InParanoid" id="H3GUB6"/>
<dbReference type="GO" id="GO:0007052">
    <property type="term" value="P:mitotic spindle organization"/>
    <property type="evidence" value="ECO:0000318"/>
    <property type="project" value="GO_Central"/>
</dbReference>
<evidence type="ECO:0000256" key="3">
    <source>
        <dbReference type="ARBA" id="ARBA00005498"/>
    </source>
</evidence>
<dbReference type="Gene3D" id="1.10.418.60">
    <property type="entry name" value="Ncd80 complex, Nuf2 subunit"/>
    <property type="match status" value="1"/>
</dbReference>
<evidence type="ECO:0000259" key="13">
    <source>
        <dbReference type="Pfam" id="PF18595"/>
    </source>
</evidence>
<comment type="similarity">
    <text evidence="3">Belongs to the NUF2 family.</text>
</comment>
<dbReference type="GO" id="GO:0051315">
    <property type="term" value="P:attachment of mitotic spindle microtubules to kinetochore"/>
    <property type="evidence" value="ECO:0000318"/>
    <property type="project" value="GO_Central"/>
</dbReference>
<reference evidence="14" key="2">
    <citation type="submission" date="2015-06" db="UniProtKB">
        <authorList>
            <consortium name="EnsemblProtists"/>
        </authorList>
    </citation>
    <scope>IDENTIFICATION</scope>
    <source>
        <strain evidence="14">Pr102</strain>
    </source>
</reference>
<feature type="coiled-coil region" evidence="11">
    <location>
        <begin position="155"/>
        <end position="367"/>
    </location>
</feature>
<evidence type="ECO:0000256" key="1">
    <source>
        <dbReference type="ARBA" id="ARBA00004123"/>
    </source>
</evidence>
<dbReference type="EMBL" id="DS566049">
    <property type="status" value="NOT_ANNOTATED_CDS"/>
    <property type="molecule type" value="Genomic_DNA"/>
</dbReference>
<organism evidence="14 15">
    <name type="scientific">Phytophthora ramorum</name>
    <name type="common">Sudden oak death agent</name>
    <dbReference type="NCBI Taxonomy" id="164328"/>
    <lineage>
        <taxon>Eukaryota</taxon>
        <taxon>Sar</taxon>
        <taxon>Stramenopiles</taxon>
        <taxon>Oomycota</taxon>
        <taxon>Peronosporomycetes</taxon>
        <taxon>Peronosporales</taxon>
        <taxon>Peronosporaceae</taxon>
        <taxon>Phytophthora</taxon>
    </lineage>
</organism>
<keyword evidence="5" id="KW-0132">Cell division</keyword>
<dbReference type="eggNOG" id="KOG4438">
    <property type="taxonomic scope" value="Eukaryota"/>
</dbReference>
<accession>H3GUB6</accession>
<evidence type="ECO:0000313" key="14">
    <source>
        <dbReference type="EnsemblProtists" id="Phyra80805"/>
    </source>
</evidence>
<evidence type="ECO:0000256" key="6">
    <source>
        <dbReference type="ARBA" id="ARBA00022776"/>
    </source>
</evidence>
<dbReference type="VEuPathDB" id="FungiDB:KRP23_6765"/>
<dbReference type="Pfam" id="PF03800">
    <property type="entry name" value="Nuf2"/>
    <property type="match status" value="1"/>
</dbReference>
<dbReference type="GeneID" id="94227798"/>
<dbReference type="OrthoDB" id="8194677at2759"/>
<dbReference type="InterPro" id="IPR041112">
    <property type="entry name" value="Nuf2_DHR10-like"/>
</dbReference>
<dbReference type="Proteomes" id="UP000005238">
    <property type="component" value="Unassembled WGS sequence"/>
</dbReference>
<keyword evidence="7 11" id="KW-0175">Coiled coil</keyword>
<evidence type="ECO:0000256" key="11">
    <source>
        <dbReference type="SAM" id="Coils"/>
    </source>
</evidence>
<keyword evidence="10" id="KW-0137">Centromere</keyword>
<dbReference type="PANTHER" id="PTHR48441">
    <property type="match status" value="1"/>
</dbReference>
<evidence type="ECO:0000256" key="9">
    <source>
        <dbReference type="ARBA" id="ARBA00023306"/>
    </source>
</evidence>
<dbReference type="GO" id="GO:0051301">
    <property type="term" value="P:cell division"/>
    <property type="evidence" value="ECO:0007669"/>
    <property type="project" value="UniProtKB-KW"/>
</dbReference>
<dbReference type="STRING" id="164328.H3GUB6"/>
<keyword evidence="9" id="KW-0131">Cell cycle</keyword>
<dbReference type="InterPro" id="IPR038275">
    <property type="entry name" value="Nuf2_N_sf"/>
</dbReference>
<keyword evidence="8" id="KW-0539">Nucleus</keyword>
<dbReference type="GO" id="GO:0045132">
    <property type="term" value="P:meiotic chromosome segregation"/>
    <property type="evidence" value="ECO:0000318"/>
    <property type="project" value="GO_Central"/>
</dbReference>
<evidence type="ECO:0000256" key="10">
    <source>
        <dbReference type="ARBA" id="ARBA00023328"/>
    </source>
</evidence>